<gene>
    <name evidence="4" type="ORF">WJX75_008274</name>
</gene>
<protein>
    <recommendedName>
        <fullName evidence="3">FHA domain-containing protein</fullName>
    </recommendedName>
</protein>
<feature type="region of interest" description="Disordered" evidence="2">
    <location>
        <begin position="649"/>
        <end position="718"/>
    </location>
</feature>
<dbReference type="InterPro" id="IPR000253">
    <property type="entry name" value="FHA_dom"/>
</dbReference>
<feature type="compositionally biased region" description="Pro residues" evidence="2">
    <location>
        <begin position="22"/>
        <end position="36"/>
    </location>
</feature>
<feature type="compositionally biased region" description="Polar residues" evidence="2">
    <location>
        <begin position="88"/>
        <end position="98"/>
    </location>
</feature>
<dbReference type="Gene3D" id="2.60.200.20">
    <property type="match status" value="1"/>
</dbReference>
<evidence type="ECO:0000259" key="3">
    <source>
        <dbReference type="PROSITE" id="PS50006"/>
    </source>
</evidence>
<feature type="compositionally biased region" description="Low complexity" evidence="2">
    <location>
        <begin position="754"/>
        <end position="767"/>
    </location>
</feature>
<feature type="coiled-coil region" evidence="1">
    <location>
        <begin position="382"/>
        <end position="451"/>
    </location>
</feature>
<reference evidence="4 5" key="1">
    <citation type="journal article" date="2024" name="Nat. Commun.">
        <title>Phylogenomics reveals the evolutionary origins of lichenization in chlorophyte algae.</title>
        <authorList>
            <person name="Puginier C."/>
            <person name="Libourel C."/>
            <person name="Otte J."/>
            <person name="Skaloud P."/>
            <person name="Haon M."/>
            <person name="Grisel S."/>
            <person name="Petersen M."/>
            <person name="Berrin J.G."/>
            <person name="Delaux P.M."/>
            <person name="Dal Grande F."/>
            <person name="Keller J."/>
        </authorList>
    </citation>
    <scope>NUCLEOTIDE SEQUENCE [LARGE SCALE GENOMIC DNA]</scope>
    <source>
        <strain evidence="4 5">SAG 216-7</strain>
    </source>
</reference>
<dbReference type="CDD" id="cd22677">
    <property type="entry name" value="FHA_Kanadaptin"/>
    <property type="match status" value="1"/>
</dbReference>
<proteinExistence type="predicted"/>
<sequence>MQELEKSKASGADDMQQGQTLMPPPPRKGMPPPPPRFDAAKASSEEKSGLETPEAHLAAPAGPQATLKANGQPFRPPPPRIPSKGPASGSTKQPSNSHVPEESAAMKPRSSDEEKARMAALLAARNAAAHVTPGQREKAIADAASAVYAATRDSERAAREAEAAAPETAGSSEAGPLREAPTYEPPQWSGVPQGLDFSLEVMKAGQIIETRAVADKAFFTFGRSPGCDFLLEHPSASRLHAVLQYRESDGRAFLYDAGSAHGTFLNKRQLKPKSHTALRVGDMFKFGRSTRMYILGGPDELRPEEGLTRDQRRTAALLEAKEARKVREQQISKAQMDAARSGGVSWGFGEDAVADEDEDGVVGGNAVDWRAYVLSHSLTDKQQKLADKIRKREARITNLQRELDKIRAKQTAMEELTAGQAAVLVRNEQDIDRSNEELEELEDTLNESIADSMRGARQRAAGAEPQKKKKRKKRDPDEEEAALESSSEDEFYDRTDGGRKKRGKAGNVAQDAASIYGKKEALLLERRKLEEAIAKEMKGKATIDAAGAAPASEGPGAASSSAAAASRAEAGEVDDMSGGVDALDAFMSNVESQIEQDKVGLLRREMAVIDKQVAEAERLLRLADPDGYYREGTRAAEAAKAKGIKAMEVEKQRREAEERQRRERLAAKAQESAFVPEVEEDEDMPAAAPAEQAQPAAEASTLHRLAPESASAGGFGLQVMKRPDGLLSRDELRARAAAAARKGPGGATEGTSQGGLLASLALLQRGGRPSDREDPAADGGAVEDGGGGENAAGEVPQWQPPQGQRGDGRTKLNDVLGY</sequence>
<feature type="compositionally biased region" description="Basic and acidic residues" evidence="2">
    <location>
        <begin position="649"/>
        <end position="666"/>
    </location>
</feature>
<feature type="region of interest" description="Disordered" evidence="2">
    <location>
        <begin position="154"/>
        <end position="189"/>
    </location>
</feature>
<dbReference type="EMBL" id="JALJOT010000014">
    <property type="protein sequence ID" value="KAK9903540.1"/>
    <property type="molecule type" value="Genomic_DNA"/>
</dbReference>
<organism evidence="4 5">
    <name type="scientific">Coccomyxa subellipsoidea</name>
    <dbReference type="NCBI Taxonomy" id="248742"/>
    <lineage>
        <taxon>Eukaryota</taxon>
        <taxon>Viridiplantae</taxon>
        <taxon>Chlorophyta</taxon>
        <taxon>core chlorophytes</taxon>
        <taxon>Trebouxiophyceae</taxon>
        <taxon>Trebouxiophyceae incertae sedis</taxon>
        <taxon>Coccomyxaceae</taxon>
        <taxon>Coccomyxa</taxon>
    </lineage>
</organism>
<dbReference type="InterPro" id="IPR008984">
    <property type="entry name" value="SMAD_FHA_dom_sf"/>
</dbReference>
<feature type="region of interest" description="Disordered" evidence="2">
    <location>
        <begin position="1"/>
        <end position="119"/>
    </location>
</feature>
<feature type="region of interest" description="Disordered" evidence="2">
    <location>
        <begin position="545"/>
        <end position="578"/>
    </location>
</feature>
<keyword evidence="5" id="KW-1185">Reference proteome</keyword>
<dbReference type="SMART" id="SM00240">
    <property type="entry name" value="FHA"/>
    <property type="match status" value="1"/>
</dbReference>
<feature type="compositionally biased region" description="Acidic residues" evidence="2">
    <location>
        <begin position="477"/>
        <end position="491"/>
    </location>
</feature>
<dbReference type="InterPro" id="IPR050923">
    <property type="entry name" value="Cell_Proc_Reg/RNA_Proc"/>
</dbReference>
<evidence type="ECO:0000256" key="2">
    <source>
        <dbReference type="SAM" id="MobiDB-lite"/>
    </source>
</evidence>
<dbReference type="Pfam" id="PF00498">
    <property type="entry name" value="FHA"/>
    <property type="match status" value="1"/>
</dbReference>
<feature type="compositionally biased region" description="Low complexity" evidence="2">
    <location>
        <begin position="685"/>
        <end position="699"/>
    </location>
</feature>
<feature type="region of interest" description="Disordered" evidence="2">
    <location>
        <begin position="454"/>
        <end position="511"/>
    </location>
</feature>
<comment type="caution">
    <text evidence="4">The sequence shown here is derived from an EMBL/GenBank/DDBJ whole genome shotgun (WGS) entry which is preliminary data.</text>
</comment>
<evidence type="ECO:0000313" key="4">
    <source>
        <dbReference type="EMBL" id="KAK9903540.1"/>
    </source>
</evidence>
<evidence type="ECO:0000313" key="5">
    <source>
        <dbReference type="Proteomes" id="UP001491310"/>
    </source>
</evidence>
<feature type="domain" description="FHA" evidence="3">
    <location>
        <begin position="219"/>
        <end position="270"/>
    </location>
</feature>
<dbReference type="PROSITE" id="PS50006">
    <property type="entry name" value="FHA_DOMAIN"/>
    <property type="match status" value="1"/>
</dbReference>
<evidence type="ECO:0000256" key="1">
    <source>
        <dbReference type="SAM" id="Coils"/>
    </source>
</evidence>
<name>A0ABR2YEF5_9CHLO</name>
<feature type="region of interest" description="Disordered" evidence="2">
    <location>
        <begin position="734"/>
        <end position="818"/>
    </location>
</feature>
<dbReference type="SUPFAM" id="SSF49879">
    <property type="entry name" value="SMAD/FHA domain"/>
    <property type="match status" value="1"/>
</dbReference>
<accession>A0ABR2YEF5</accession>
<feature type="compositionally biased region" description="Low complexity" evidence="2">
    <location>
        <begin position="163"/>
        <end position="174"/>
    </location>
</feature>
<dbReference type="Proteomes" id="UP001491310">
    <property type="component" value="Unassembled WGS sequence"/>
</dbReference>
<keyword evidence="1" id="KW-0175">Coiled coil</keyword>
<feature type="compositionally biased region" description="Low complexity" evidence="2">
    <location>
        <begin position="545"/>
        <end position="568"/>
    </location>
</feature>
<dbReference type="PANTHER" id="PTHR23308">
    <property type="entry name" value="NUCLEAR INHIBITOR OF PROTEIN PHOSPHATASE-1"/>
    <property type="match status" value="1"/>
</dbReference>